<keyword evidence="6" id="KW-0067">ATP-binding</keyword>
<dbReference type="OrthoDB" id="245989at2759"/>
<evidence type="ECO:0000256" key="2">
    <source>
        <dbReference type="ARBA" id="ARBA00006012"/>
    </source>
</evidence>
<feature type="transmembrane region" description="Helical" evidence="10">
    <location>
        <begin position="770"/>
        <end position="787"/>
    </location>
</feature>
<dbReference type="GO" id="GO:0140359">
    <property type="term" value="F:ABC-type transporter activity"/>
    <property type="evidence" value="ECO:0007669"/>
    <property type="project" value="InterPro"/>
</dbReference>
<dbReference type="Pfam" id="PF14510">
    <property type="entry name" value="ABC_trans_N"/>
    <property type="match status" value="1"/>
</dbReference>
<dbReference type="PROSITE" id="PS50893">
    <property type="entry name" value="ABC_TRANSPORTER_2"/>
    <property type="match status" value="2"/>
</dbReference>
<dbReference type="Gene3D" id="3.40.50.300">
    <property type="entry name" value="P-loop containing nucleotide triphosphate hydrolases"/>
    <property type="match status" value="2"/>
</dbReference>
<sequence>MNLDNQIIEKHRVIEDSSHSAFHPSSLSAMTRKPQFHNDKSILDENSMNEGDSSCSEQARESEVRDLARELTTRSSYSQIDVENVFTPKPNSHLDPSSSNFNARAWTKALLSLQNRDQEKYPQRTSGLAFSDLNVHGYGNPTDYQKSVGNVWLELPRLIGSVYRNNSQRKIEILRGFEGLVEAGEMLVVLGPPGSGCSTLLKTIAGETNGVYVNESSYLNYQGISADQMKKSFRGEAIYTAEVDVHFPMLSVGDTLAFAARARAPKHIPGGVDAWTYSRHMRDVVIAMFGISHTVNTRVGNDFIRGVSGGERKRVSIAEATLSGAPLQCWDNSTRGLDSANAIEFCKTLRMSADLAGTTSCVAIYQAPQTAYDFFDKVILLYEGHQIYFGHTVDAKRYFEDKGFICPDRQTDGDFLTSMTSPDERIIRPGWESRVPKTALEFAEVWKASDERKLLLAQIDVYKENFTIGGEHLEQFKKSREAQQSKRQRIESPYTLDYRQQIMLCLWRGWKRLKGDPSLTYVQLGGNFVMGVVIGTVFYNLPEKTSSFFNRGSLLFFAVLINAFASALEILTLYAQRGIVEKHSRYALYHPSAEAIASMLTDMPYKTLNAITSNIPLYFLTNLRREPGAFFFFILTSFSITLTMSMLFRTIGSTSRSMAQAMAPTAIILLAIMIYTGFVVPLDYILGWSKWIFYINPLAYGFESIMLNEFWGRSFDCSQYFPTGGSYDNVSGLGRVCSAVGSNPGLDFVLGSTYLKTAYKYDISHKWRNIGIILAFGIFLCAAHILTTEFITEKKSKGEVLVFQREAFSKGLAKEGLDPEIAHDGSSVVRKERTRGLPVMARQTAIFHWENVCYDVKIKDETRRILDHVDGWVKPGTLTALMGVSGAGKTTLLDVLATRVTMGVISGGMFVDGQQRNNSFQRKTGYVQQQDLHLETTTVREALIFSALLRQPRNVSKEDKIRYVEEVIAMLEMEPYADAVVGVPGEGLNVEQRKRLTIGVELAAKPQLLLFLDEPTSGLDSQTSWIICDLMEKLTKSGQAILCTIHQPSSMLFQRFDRLLFLAKGGKTVYYGEIGENSRILTEYFHRNGAPACPPDANPAEWMLEIIGAAPGSRTEIDWPSVWRRSPEYAATKAELRRLKRESPSSSHVTIDEDFSSYLEFAAPFRVQFLEVTKRVFQQYWRNPTYIYSKALLCVGSSLLIGFSFFRATNSIQGLQNQMFALFLLLTIFGQLVEQMMPHFVIQRSLYEVRERPSKAYSWQAFMLSNILVEIPWGFVMAILMFVTWYYPVGLYRNAIPTDEVHIRGFMMFLFIWTFLIFTSTFCILFIAGIPEAETAANLANLAFMLCLIFCGVLVTKDALPRFWIFMYRVSPFTYIISMMLSVAVANTEVVCAANELLTVQPPTGSTCAEYLADYVSVAGGYLIDGNATTDCRFCRVASTNVFLDVVSAPYSEAWRNFGLLFVYIAFNVVGALVIYWLVRVPKKIHSEKEKKEHEKEKV</sequence>
<accession>S3D019</accession>
<keyword evidence="7 10" id="KW-1133">Transmembrane helix</keyword>
<dbReference type="Pfam" id="PF00005">
    <property type="entry name" value="ABC_tran"/>
    <property type="match status" value="2"/>
</dbReference>
<gene>
    <name evidence="12" type="ORF">GLAREA_04162</name>
</gene>
<dbReference type="eggNOG" id="KOG0065">
    <property type="taxonomic scope" value="Eukaryota"/>
</dbReference>
<dbReference type="PANTHER" id="PTHR19241">
    <property type="entry name" value="ATP-BINDING CASSETTE TRANSPORTER"/>
    <property type="match status" value="1"/>
</dbReference>
<keyword evidence="4 10" id="KW-0812">Transmembrane</keyword>
<dbReference type="InterPro" id="IPR029481">
    <property type="entry name" value="ABC_trans_N"/>
</dbReference>
<evidence type="ECO:0000256" key="9">
    <source>
        <dbReference type="SAM" id="MobiDB-lite"/>
    </source>
</evidence>
<evidence type="ECO:0000256" key="4">
    <source>
        <dbReference type="ARBA" id="ARBA00022692"/>
    </source>
</evidence>
<dbReference type="GO" id="GO:0005524">
    <property type="term" value="F:ATP binding"/>
    <property type="evidence" value="ECO:0007669"/>
    <property type="project" value="UniProtKB-KW"/>
</dbReference>
<feature type="transmembrane region" description="Helical" evidence="10">
    <location>
        <begin position="661"/>
        <end position="685"/>
    </location>
</feature>
<dbReference type="HOGENOM" id="CLU_000604_35_0_1"/>
<dbReference type="EMBL" id="KE145363">
    <property type="protein sequence ID" value="EPE31195.1"/>
    <property type="molecule type" value="Genomic_DNA"/>
</dbReference>
<dbReference type="GeneID" id="19463217"/>
<evidence type="ECO:0000256" key="10">
    <source>
        <dbReference type="SAM" id="Phobius"/>
    </source>
</evidence>
<dbReference type="InterPro" id="IPR003439">
    <property type="entry name" value="ABC_transporter-like_ATP-bd"/>
</dbReference>
<keyword evidence="8 10" id="KW-0472">Membrane</keyword>
<name>S3D019_GLAL2</name>
<feature type="region of interest" description="Disordered" evidence="9">
    <location>
        <begin position="42"/>
        <end position="61"/>
    </location>
</feature>
<dbReference type="OMA" id="FNIFAAC"/>
<feature type="domain" description="ABC transporter" evidence="11">
    <location>
        <begin position="847"/>
        <end position="1089"/>
    </location>
</feature>
<evidence type="ECO:0000313" key="13">
    <source>
        <dbReference type="Proteomes" id="UP000016922"/>
    </source>
</evidence>
<dbReference type="InterPro" id="IPR034003">
    <property type="entry name" value="ABCG_PDR_2"/>
</dbReference>
<dbReference type="InterPro" id="IPR043926">
    <property type="entry name" value="ABCG_dom"/>
</dbReference>
<feature type="transmembrane region" description="Helical" evidence="10">
    <location>
        <begin position="1187"/>
        <end position="1208"/>
    </location>
</feature>
<evidence type="ECO:0000256" key="8">
    <source>
        <dbReference type="ARBA" id="ARBA00023136"/>
    </source>
</evidence>
<feature type="transmembrane region" description="Helical" evidence="10">
    <location>
        <begin position="1363"/>
        <end position="1386"/>
    </location>
</feature>
<proteinExistence type="inferred from homology"/>
<dbReference type="KEGG" id="glz:GLAREA_04162"/>
<dbReference type="GO" id="GO:0016887">
    <property type="term" value="F:ATP hydrolysis activity"/>
    <property type="evidence" value="ECO:0007669"/>
    <property type="project" value="InterPro"/>
</dbReference>
<feature type="transmembrane region" description="Helical" evidence="10">
    <location>
        <begin position="1220"/>
        <end position="1242"/>
    </location>
</feature>
<dbReference type="Pfam" id="PF06422">
    <property type="entry name" value="PDR_CDR"/>
    <property type="match status" value="1"/>
</dbReference>
<reference evidence="12 13" key="1">
    <citation type="journal article" date="2013" name="BMC Genomics">
        <title>Genomics-driven discovery of the pneumocandin biosynthetic gene cluster in the fungus Glarea lozoyensis.</title>
        <authorList>
            <person name="Chen L."/>
            <person name="Yue Q."/>
            <person name="Zhang X."/>
            <person name="Xiang M."/>
            <person name="Wang C."/>
            <person name="Li S."/>
            <person name="Che Y."/>
            <person name="Ortiz-Lopez F.J."/>
            <person name="Bills G.F."/>
            <person name="Liu X."/>
            <person name="An Z."/>
        </authorList>
    </citation>
    <scope>NUCLEOTIDE SEQUENCE [LARGE SCALE GENOMIC DNA]</scope>
    <source>
        <strain evidence="13">ATCC 20868 / MF5171</strain>
    </source>
</reference>
<evidence type="ECO:0000313" key="12">
    <source>
        <dbReference type="EMBL" id="EPE31195.1"/>
    </source>
</evidence>
<dbReference type="FunFam" id="3.40.50.300:FF:000054">
    <property type="entry name" value="ABC multidrug transporter atrF"/>
    <property type="match status" value="1"/>
</dbReference>
<dbReference type="InterPro" id="IPR010929">
    <property type="entry name" value="PDR_CDR_ABC"/>
</dbReference>
<dbReference type="InterPro" id="IPR034001">
    <property type="entry name" value="ABCG_PDR_1"/>
</dbReference>
<dbReference type="InterPro" id="IPR027417">
    <property type="entry name" value="P-loop_NTPase"/>
</dbReference>
<evidence type="ECO:0000256" key="1">
    <source>
        <dbReference type="ARBA" id="ARBA00004141"/>
    </source>
</evidence>
<keyword evidence="13" id="KW-1185">Reference proteome</keyword>
<feature type="transmembrane region" description="Helical" evidence="10">
    <location>
        <begin position="1336"/>
        <end position="1356"/>
    </location>
</feature>
<dbReference type="InterPro" id="IPR013525">
    <property type="entry name" value="ABC2_TM"/>
</dbReference>
<keyword evidence="12" id="KW-0378">Hydrolase</keyword>
<feature type="transmembrane region" description="Helical" evidence="10">
    <location>
        <begin position="1262"/>
        <end position="1287"/>
    </location>
</feature>
<feature type="compositionally biased region" description="Polar residues" evidence="9">
    <location>
        <begin position="44"/>
        <end position="57"/>
    </location>
</feature>
<comment type="similarity">
    <text evidence="2">Belongs to the ABC transporter superfamily. ABCG family. PDR (TC 3.A.1.205) subfamily.</text>
</comment>
<dbReference type="SUPFAM" id="SSF52540">
    <property type="entry name" value="P-loop containing nucleoside triphosphate hydrolases"/>
    <property type="match status" value="2"/>
</dbReference>
<evidence type="ECO:0000256" key="7">
    <source>
        <dbReference type="ARBA" id="ARBA00022989"/>
    </source>
</evidence>
<feature type="transmembrane region" description="Helical" evidence="10">
    <location>
        <begin position="521"/>
        <end position="541"/>
    </location>
</feature>
<comment type="subcellular location">
    <subcellularLocation>
        <location evidence="1">Membrane</location>
        <topology evidence="1">Multi-pass membrane protein</topology>
    </subcellularLocation>
</comment>
<feature type="transmembrane region" description="Helical" evidence="10">
    <location>
        <begin position="1458"/>
        <end position="1479"/>
    </location>
</feature>
<evidence type="ECO:0000256" key="3">
    <source>
        <dbReference type="ARBA" id="ARBA00022448"/>
    </source>
</evidence>
<dbReference type="Pfam" id="PF01061">
    <property type="entry name" value="ABC2_membrane"/>
    <property type="match status" value="2"/>
</dbReference>
<dbReference type="SMART" id="SM00382">
    <property type="entry name" value="AAA"/>
    <property type="match status" value="2"/>
</dbReference>
<feature type="transmembrane region" description="Helical" evidence="10">
    <location>
        <begin position="1308"/>
        <end position="1330"/>
    </location>
</feature>
<evidence type="ECO:0000256" key="6">
    <source>
        <dbReference type="ARBA" id="ARBA00022840"/>
    </source>
</evidence>
<evidence type="ECO:0000259" key="11">
    <source>
        <dbReference type="PROSITE" id="PS50893"/>
    </source>
</evidence>
<dbReference type="InterPro" id="IPR017871">
    <property type="entry name" value="ABC_transporter-like_CS"/>
</dbReference>
<dbReference type="CDD" id="cd03233">
    <property type="entry name" value="ABCG_PDR_domain1"/>
    <property type="match status" value="1"/>
</dbReference>
<dbReference type="RefSeq" id="XP_008082606.1">
    <property type="nucleotide sequence ID" value="XM_008084415.1"/>
</dbReference>
<evidence type="ECO:0000256" key="5">
    <source>
        <dbReference type="ARBA" id="ARBA00022741"/>
    </source>
</evidence>
<dbReference type="CDD" id="cd03232">
    <property type="entry name" value="ABCG_PDR_domain2"/>
    <property type="match status" value="1"/>
</dbReference>
<keyword evidence="5" id="KW-0547">Nucleotide-binding</keyword>
<dbReference type="FunFam" id="3.40.50.300:FF:000881">
    <property type="entry name" value="ABC multidrug transporter A-1"/>
    <property type="match status" value="1"/>
</dbReference>
<keyword evidence="3" id="KW-0813">Transport</keyword>
<dbReference type="PROSITE" id="PS00211">
    <property type="entry name" value="ABC_TRANSPORTER_1"/>
    <property type="match status" value="1"/>
</dbReference>
<dbReference type="Proteomes" id="UP000016922">
    <property type="component" value="Unassembled WGS sequence"/>
</dbReference>
<feature type="domain" description="ABC transporter" evidence="11">
    <location>
        <begin position="153"/>
        <end position="408"/>
    </location>
</feature>
<feature type="transmembrane region" description="Helical" evidence="10">
    <location>
        <begin position="629"/>
        <end position="649"/>
    </location>
</feature>
<dbReference type="Pfam" id="PF19055">
    <property type="entry name" value="ABC2_membrane_7"/>
    <property type="match status" value="1"/>
</dbReference>
<dbReference type="InterPro" id="IPR003593">
    <property type="entry name" value="AAA+_ATPase"/>
</dbReference>
<organism evidence="12 13">
    <name type="scientific">Glarea lozoyensis (strain ATCC 20868 / MF5171)</name>
    <dbReference type="NCBI Taxonomy" id="1116229"/>
    <lineage>
        <taxon>Eukaryota</taxon>
        <taxon>Fungi</taxon>
        <taxon>Dikarya</taxon>
        <taxon>Ascomycota</taxon>
        <taxon>Pezizomycotina</taxon>
        <taxon>Leotiomycetes</taxon>
        <taxon>Helotiales</taxon>
        <taxon>Helotiaceae</taxon>
        <taxon>Glarea</taxon>
    </lineage>
</organism>
<protein>
    <submittedName>
        <fullName evidence="12">p-loop containing nucleoside triphosphate hydrolase</fullName>
    </submittedName>
</protein>
<feature type="transmembrane region" description="Helical" evidence="10">
    <location>
        <begin position="553"/>
        <end position="575"/>
    </location>
</feature>
<dbReference type="GO" id="GO:0016020">
    <property type="term" value="C:membrane"/>
    <property type="evidence" value="ECO:0007669"/>
    <property type="project" value="UniProtKB-SubCell"/>
</dbReference>